<evidence type="ECO:0008006" key="3">
    <source>
        <dbReference type="Google" id="ProtNLM"/>
    </source>
</evidence>
<protein>
    <recommendedName>
        <fullName evidence="3">Clavaminate synthase-like protein</fullName>
    </recommendedName>
</protein>
<accession>A0A9Q8LHM5</accession>
<dbReference type="GeneID" id="71985686"/>
<dbReference type="OrthoDB" id="438224at2759"/>
<reference evidence="1" key="2">
    <citation type="journal article" date="2022" name="Microb. Genom.">
        <title>A chromosome-scale genome assembly of the tomato pathogen Cladosporium fulvum reveals a compartmentalized genome architecture and the presence of a dispensable chromosome.</title>
        <authorList>
            <person name="Zaccaron A.Z."/>
            <person name="Chen L.H."/>
            <person name="Samaras A."/>
            <person name="Stergiopoulos I."/>
        </authorList>
    </citation>
    <scope>NUCLEOTIDE SEQUENCE</scope>
    <source>
        <strain evidence="1">Race5_Kim</strain>
    </source>
</reference>
<name>A0A9Q8LHM5_PASFU</name>
<dbReference type="AlphaFoldDB" id="A0A9Q8LHM5"/>
<gene>
    <name evidence="1" type="ORF">CLAFUR5_05808</name>
</gene>
<evidence type="ECO:0000313" key="2">
    <source>
        <dbReference type="Proteomes" id="UP000756132"/>
    </source>
</evidence>
<keyword evidence="2" id="KW-1185">Reference proteome</keyword>
<dbReference type="PANTHER" id="PTHR48420:SF1">
    <property type="entry name" value="NON-HAEM DIOXYGENASE N-TERMINAL DOMAIN-CONTAINING PROTEIN"/>
    <property type="match status" value="1"/>
</dbReference>
<dbReference type="SUPFAM" id="SSF51197">
    <property type="entry name" value="Clavaminate synthase-like"/>
    <property type="match status" value="1"/>
</dbReference>
<organism evidence="1 2">
    <name type="scientific">Passalora fulva</name>
    <name type="common">Tomato leaf mold</name>
    <name type="synonym">Cladosporium fulvum</name>
    <dbReference type="NCBI Taxonomy" id="5499"/>
    <lineage>
        <taxon>Eukaryota</taxon>
        <taxon>Fungi</taxon>
        <taxon>Dikarya</taxon>
        <taxon>Ascomycota</taxon>
        <taxon>Pezizomycotina</taxon>
        <taxon>Dothideomycetes</taxon>
        <taxon>Dothideomycetidae</taxon>
        <taxon>Mycosphaerellales</taxon>
        <taxon>Mycosphaerellaceae</taxon>
        <taxon>Fulvia</taxon>
    </lineage>
</organism>
<dbReference type="KEGG" id="ffu:CLAFUR5_05808"/>
<evidence type="ECO:0000313" key="1">
    <source>
        <dbReference type="EMBL" id="UJO17545.1"/>
    </source>
</evidence>
<dbReference type="PANTHER" id="PTHR48420">
    <property type="entry name" value="NON-HAEM DIOXYGENASE N-TERMINAL DOMAIN-CONTAINING PROTEIN"/>
    <property type="match status" value="1"/>
</dbReference>
<sequence length="367" mass="40499">MEQSMTPMTRPPVITVSLQDLKDGNISLESLEQAFGPDSLGIILVKDLPSHFAALRSKLLSLSSCLANLPAEELARVERPEARFNVGWSHGKEKLDSGLPDLNKGSYYAQPVHDEVLEAKARQLYPDLPDMTLANVWPDEKVLPGFASTFEELCRMIVEVAALVARSCDRFGVAKVEGYRDGTLEGIVKTSISTKARLLHYFPPPRPANVQDRPDAAWGQRDDDWCGTHIDLGALTGLTSNMFVDEAAHPPKVSTDGLVPDLPERESHPDPKAGLWIKDRSGRSTQVNIPRDCLAFQTGQALEKMTRGRFRAVPHFVRGGAPELDRNGSIARNTLAVFTQPNLWEVVDEESGLDFAGLARKMFAKTY</sequence>
<dbReference type="RefSeq" id="XP_047761911.1">
    <property type="nucleotide sequence ID" value="XM_047904956.1"/>
</dbReference>
<reference evidence="1" key="1">
    <citation type="submission" date="2021-12" db="EMBL/GenBank/DDBJ databases">
        <authorList>
            <person name="Zaccaron A."/>
            <person name="Stergiopoulos I."/>
        </authorList>
    </citation>
    <scope>NUCLEOTIDE SEQUENCE</scope>
    <source>
        <strain evidence="1">Race5_Kim</strain>
    </source>
</reference>
<dbReference type="EMBL" id="CP090167">
    <property type="protein sequence ID" value="UJO17545.1"/>
    <property type="molecule type" value="Genomic_DNA"/>
</dbReference>
<proteinExistence type="predicted"/>
<dbReference type="OMA" id="LYIHSRT"/>
<dbReference type="InterPro" id="IPR027443">
    <property type="entry name" value="IPNS-like_sf"/>
</dbReference>
<dbReference type="Gene3D" id="2.60.120.330">
    <property type="entry name" value="B-lactam Antibiotic, Isopenicillin N Synthase, Chain"/>
    <property type="match status" value="1"/>
</dbReference>
<dbReference type="Proteomes" id="UP000756132">
    <property type="component" value="Chromosome 5"/>
</dbReference>